<dbReference type="Gene3D" id="1.10.238.10">
    <property type="entry name" value="EF-hand"/>
    <property type="match status" value="1"/>
</dbReference>
<feature type="domain" description="EF-hand" evidence="4">
    <location>
        <begin position="24"/>
        <end position="59"/>
    </location>
</feature>
<dbReference type="Pfam" id="PF13202">
    <property type="entry name" value="EF-hand_5"/>
    <property type="match status" value="2"/>
</dbReference>
<dbReference type="InterPro" id="IPR018247">
    <property type="entry name" value="EF_Hand_1_Ca_BS"/>
</dbReference>
<evidence type="ECO:0000313" key="5">
    <source>
        <dbReference type="EMBL" id="GHP12042.1"/>
    </source>
</evidence>
<organism evidence="5 6">
    <name type="scientific">Pycnococcus provasolii</name>
    <dbReference type="NCBI Taxonomy" id="41880"/>
    <lineage>
        <taxon>Eukaryota</taxon>
        <taxon>Viridiplantae</taxon>
        <taxon>Chlorophyta</taxon>
        <taxon>Pseudoscourfieldiophyceae</taxon>
        <taxon>Pseudoscourfieldiales</taxon>
        <taxon>Pycnococcaceae</taxon>
        <taxon>Pycnococcus</taxon>
    </lineage>
</organism>
<dbReference type="SMART" id="SM00054">
    <property type="entry name" value="EFh"/>
    <property type="match status" value="3"/>
</dbReference>
<keyword evidence="3" id="KW-1133">Transmembrane helix</keyword>
<feature type="transmembrane region" description="Helical" evidence="3">
    <location>
        <begin position="154"/>
        <end position="180"/>
    </location>
</feature>
<evidence type="ECO:0000313" key="6">
    <source>
        <dbReference type="Proteomes" id="UP000660262"/>
    </source>
</evidence>
<protein>
    <recommendedName>
        <fullName evidence="4">EF-hand domain-containing protein</fullName>
    </recommendedName>
</protein>
<dbReference type="InterPro" id="IPR011992">
    <property type="entry name" value="EF-hand-dom_pair"/>
</dbReference>
<dbReference type="PROSITE" id="PS00018">
    <property type="entry name" value="EF_HAND_1"/>
    <property type="match status" value="2"/>
</dbReference>
<feature type="region of interest" description="Disordered" evidence="2">
    <location>
        <begin position="271"/>
        <end position="324"/>
    </location>
</feature>
<evidence type="ECO:0000256" key="1">
    <source>
        <dbReference type="ARBA" id="ARBA00022837"/>
    </source>
</evidence>
<keyword evidence="3" id="KW-0472">Membrane</keyword>
<dbReference type="EMBL" id="BNJQ01000038">
    <property type="protein sequence ID" value="GHP12042.1"/>
    <property type="molecule type" value="Genomic_DNA"/>
</dbReference>
<sequence length="391" mass="42232">MSTPAGNQAMGEVRKVLHGVKIADCPPELREKLQQYDTNGNGIIDPNELPDPMSAEMTYLKVSSFPKKVQPLLHEIDDEKNGKIEMDELTEILTVYSDLKKANKEGSIAIKTLPKEIQATLKVFDVDGDGTVAPMELARGAELYKESKKTAKRLTIFSGVLLVILCALVGVIVGLVAVVVEASKETKTDGSGITTVKGSSTIAATAAVVKTRTLYDAPKLPSSQLDGITSLMLTNKGRTYKHTITGFEKMPNKVIFFSARGDTIEATPNAITVKDSSGNPKFQKTSSEESRRRRRRELLVHDGGSSNNNEDSMTQTQTQSSDGAACYENNEKAPCEGNAKCAWSPSPRSYCSLDYGKASDTCDANVLGAMKKRAAKAKETGKDEALDEVAD</sequence>
<keyword evidence="1" id="KW-0106">Calcium</keyword>
<evidence type="ECO:0000256" key="2">
    <source>
        <dbReference type="SAM" id="MobiDB-lite"/>
    </source>
</evidence>
<dbReference type="AlphaFoldDB" id="A0A830HXS1"/>
<dbReference type="PROSITE" id="PS50222">
    <property type="entry name" value="EF_HAND_2"/>
    <property type="match status" value="2"/>
</dbReference>
<reference evidence="5" key="1">
    <citation type="submission" date="2020-10" db="EMBL/GenBank/DDBJ databases">
        <title>Unveiling of a novel bifunctional photoreceptor, Dualchrome1, isolated from a cosmopolitan green alga.</title>
        <authorList>
            <person name="Suzuki S."/>
            <person name="Kawachi M."/>
        </authorList>
    </citation>
    <scope>NUCLEOTIDE SEQUENCE</scope>
    <source>
        <strain evidence="5">NIES 2893</strain>
    </source>
</reference>
<comment type="caution">
    <text evidence="5">The sequence shown here is derived from an EMBL/GenBank/DDBJ whole genome shotgun (WGS) entry which is preliminary data.</text>
</comment>
<dbReference type="InterPro" id="IPR002048">
    <property type="entry name" value="EF_hand_dom"/>
</dbReference>
<feature type="compositionally biased region" description="Polar residues" evidence="2">
    <location>
        <begin position="274"/>
        <end position="285"/>
    </location>
</feature>
<feature type="domain" description="EF-hand" evidence="4">
    <location>
        <begin position="112"/>
        <end position="147"/>
    </location>
</feature>
<feature type="compositionally biased region" description="Polar residues" evidence="2">
    <location>
        <begin position="304"/>
        <end position="322"/>
    </location>
</feature>
<dbReference type="SUPFAM" id="SSF47473">
    <property type="entry name" value="EF-hand"/>
    <property type="match status" value="1"/>
</dbReference>
<dbReference type="CDD" id="cd00051">
    <property type="entry name" value="EFh"/>
    <property type="match status" value="1"/>
</dbReference>
<name>A0A830HXS1_9CHLO</name>
<keyword evidence="3" id="KW-0812">Transmembrane</keyword>
<accession>A0A830HXS1</accession>
<dbReference type="OrthoDB" id="428774at2759"/>
<dbReference type="Proteomes" id="UP000660262">
    <property type="component" value="Unassembled WGS sequence"/>
</dbReference>
<proteinExistence type="predicted"/>
<evidence type="ECO:0000259" key="4">
    <source>
        <dbReference type="PROSITE" id="PS50222"/>
    </source>
</evidence>
<evidence type="ECO:0000256" key="3">
    <source>
        <dbReference type="SAM" id="Phobius"/>
    </source>
</evidence>
<gene>
    <name evidence="5" type="ORF">PPROV_001076900</name>
</gene>
<dbReference type="GO" id="GO:0005509">
    <property type="term" value="F:calcium ion binding"/>
    <property type="evidence" value="ECO:0007669"/>
    <property type="project" value="InterPro"/>
</dbReference>
<keyword evidence="6" id="KW-1185">Reference proteome</keyword>